<keyword evidence="3" id="KW-0408">Iron</keyword>
<dbReference type="SMART" id="SM00558">
    <property type="entry name" value="JmjC"/>
    <property type="match status" value="1"/>
</dbReference>
<dbReference type="EMBL" id="BTRK01000001">
    <property type="protein sequence ID" value="GMR32093.1"/>
    <property type="molecule type" value="Genomic_DNA"/>
</dbReference>
<protein>
    <recommendedName>
        <fullName evidence="6">JmjC domain-containing protein</fullName>
    </recommendedName>
</protein>
<proteinExistence type="predicted"/>
<evidence type="ECO:0000256" key="4">
    <source>
        <dbReference type="ARBA" id="ARBA00023015"/>
    </source>
</evidence>
<reference evidence="8" key="1">
    <citation type="submission" date="2022-10" db="EMBL/GenBank/DDBJ databases">
        <title>Genome assembly of Pristionchus species.</title>
        <authorList>
            <person name="Yoshida K."/>
            <person name="Sommer R.J."/>
        </authorList>
    </citation>
    <scope>NUCLEOTIDE SEQUENCE [LARGE SCALE GENOMIC DNA]</scope>
    <source>
        <strain evidence="8">RS5460</strain>
    </source>
</reference>
<keyword evidence="4" id="KW-0805">Transcription regulation</keyword>
<gene>
    <name evidence="7" type="ORF">PMAYCL1PPCAC_02288</name>
</gene>
<accession>A0AAN4Z143</accession>
<evidence type="ECO:0000259" key="6">
    <source>
        <dbReference type="PROSITE" id="PS51184"/>
    </source>
</evidence>
<feature type="domain" description="JmjC" evidence="6">
    <location>
        <begin position="13"/>
        <end position="163"/>
    </location>
</feature>
<dbReference type="InterPro" id="IPR050690">
    <property type="entry name" value="JHDM1_Histone_Demethylase"/>
</dbReference>
<evidence type="ECO:0000256" key="5">
    <source>
        <dbReference type="ARBA" id="ARBA00023163"/>
    </source>
</evidence>
<dbReference type="AlphaFoldDB" id="A0AAN4Z143"/>
<evidence type="ECO:0000256" key="3">
    <source>
        <dbReference type="ARBA" id="ARBA00023004"/>
    </source>
</evidence>
<comment type="caution">
    <text evidence="7">The sequence shown here is derived from an EMBL/GenBank/DDBJ whole genome shotgun (WGS) entry which is preliminary data.</text>
</comment>
<evidence type="ECO:0000313" key="7">
    <source>
        <dbReference type="EMBL" id="GMR32093.1"/>
    </source>
</evidence>
<evidence type="ECO:0000256" key="2">
    <source>
        <dbReference type="ARBA" id="ARBA00023002"/>
    </source>
</evidence>
<dbReference type="Gene3D" id="2.60.120.650">
    <property type="entry name" value="Cupin"/>
    <property type="match status" value="1"/>
</dbReference>
<dbReference type="GO" id="GO:0046872">
    <property type="term" value="F:metal ion binding"/>
    <property type="evidence" value="ECO:0007669"/>
    <property type="project" value="UniProtKB-KW"/>
</dbReference>
<dbReference type="PANTHER" id="PTHR23123">
    <property type="entry name" value="PHD/F-BOX CONTAINING PROTEIN"/>
    <property type="match status" value="1"/>
</dbReference>
<name>A0AAN4Z143_9BILA</name>
<evidence type="ECO:0000256" key="1">
    <source>
        <dbReference type="ARBA" id="ARBA00022723"/>
    </source>
</evidence>
<dbReference type="GO" id="GO:0016491">
    <property type="term" value="F:oxidoreductase activity"/>
    <property type="evidence" value="ECO:0007669"/>
    <property type="project" value="UniProtKB-KW"/>
</dbReference>
<dbReference type="Proteomes" id="UP001328107">
    <property type="component" value="Unassembled WGS sequence"/>
</dbReference>
<keyword evidence="2" id="KW-0560">Oxidoreductase</keyword>
<feature type="non-terminal residue" evidence="7">
    <location>
        <position position="192"/>
    </location>
</feature>
<dbReference type="SUPFAM" id="SSF51197">
    <property type="entry name" value="Clavaminate synthase-like"/>
    <property type="match status" value="1"/>
</dbReference>
<dbReference type="PROSITE" id="PS51184">
    <property type="entry name" value="JMJC"/>
    <property type="match status" value="1"/>
</dbReference>
<dbReference type="InterPro" id="IPR003347">
    <property type="entry name" value="JmjC_dom"/>
</dbReference>
<feature type="non-terminal residue" evidence="7">
    <location>
        <position position="1"/>
    </location>
</feature>
<keyword evidence="5" id="KW-0804">Transcription</keyword>
<keyword evidence="1" id="KW-0479">Metal-binding</keyword>
<evidence type="ECO:0000313" key="8">
    <source>
        <dbReference type="Proteomes" id="UP001328107"/>
    </source>
</evidence>
<organism evidence="7 8">
    <name type="scientific">Pristionchus mayeri</name>
    <dbReference type="NCBI Taxonomy" id="1317129"/>
    <lineage>
        <taxon>Eukaryota</taxon>
        <taxon>Metazoa</taxon>
        <taxon>Ecdysozoa</taxon>
        <taxon>Nematoda</taxon>
        <taxon>Chromadorea</taxon>
        <taxon>Rhabditida</taxon>
        <taxon>Rhabditina</taxon>
        <taxon>Diplogasteromorpha</taxon>
        <taxon>Diplogasteroidea</taxon>
        <taxon>Neodiplogasteridae</taxon>
        <taxon>Pristionchus</taxon>
    </lineage>
</organism>
<keyword evidence="8" id="KW-1185">Reference proteome</keyword>
<sequence length="192" mass="22378">SHQVSPPAIFNKISWMKYWPDERKQRTINFKNEMYNEMKSYPSVESFLLMSPSGCYTDAHIDGGGTSFYFHVLKGRKVIFFVPPTEENLVKYEEFENTKRDSKFFGEYVEECARVDVLQGQTMIVPSGYIHAVYTPEDSICFGGNILHTRAAKMQLRVQETERRIGVSELLEKYSFPFLDELILHYFANVLK</sequence>